<organism evidence="1 2">
    <name type="scientific">Ensete ventricosum</name>
    <name type="common">Abyssinian banana</name>
    <name type="synonym">Musa ensete</name>
    <dbReference type="NCBI Taxonomy" id="4639"/>
    <lineage>
        <taxon>Eukaryota</taxon>
        <taxon>Viridiplantae</taxon>
        <taxon>Streptophyta</taxon>
        <taxon>Embryophyta</taxon>
        <taxon>Tracheophyta</taxon>
        <taxon>Spermatophyta</taxon>
        <taxon>Magnoliopsida</taxon>
        <taxon>Liliopsida</taxon>
        <taxon>Zingiberales</taxon>
        <taxon>Musaceae</taxon>
        <taxon>Ensete</taxon>
    </lineage>
</organism>
<accession>A0A427AUF2</accession>
<evidence type="ECO:0000313" key="2">
    <source>
        <dbReference type="Proteomes" id="UP000287651"/>
    </source>
</evidence>
<evidence type="ECO:0000313" key="1">
    <source>
        <dbReference type="EMBL" id="RRT79835.1"/>
    </source>
</evidence>
<reference evidence="1 2" key="1">
    <citation type="journal article" date="2014" name="Agronomy (Basel)">
        <title>A Draft Genome Sequence for Ensete ventricosum, the Drought-Tolerant Tree Against Hunger.</title>
        <authorList>
            <person name="Harrison J."/>
            <person name="Moore K.A."/>
            <person name="Paszkiewicz K."/>
            <person name="Jones T."/>
            <person name="Grant M."/>
            <person name="Ambacheew D."/>
            <person name="Muzemil S."/>
            <person name="Studholme D.J."/>
        </authorList>
    </citation>
    <scope>NUCLEOTIDE SEQUENCE [LARGE SCALE GENOMIC DNA]</scope>
</reference>
<comment type="caution">
    <text evidence="1">The sequence shown here is derived from an EMBL/GenBank/DDBJ whole genome shotgun (WGS) entry which is preliminary data.</text>
</comment>
<dbReference type="AlphaFoldDB" id="A0A427AUF2"/>
<protein>
    <submittedName>
        <fullName evidence="1">Uncharacterized protein</fullName>
    </submittedName>
</protein>
<dbReference type="EMBL" id="AMZH03001301">
    <property type="protein sequence ID" value="RRT79835.1"/>
    <property type="molecule type" value="Genomic_DNA"/>
</dbReference>
<name>A0A427AUF2_ENSVE</name>
<dbReference type="Proteomes" id="UP000287651">
    <property type="component" value="Unassembled WGS sequence"/>
</dbReference>
<sequence length="138" mass="15467">MVSGDDCFELVVGRVQQAKDALYAEGSLATIKVTIIILDLRPFMMVTGRVVVSRGEMESPAYPARDEVMGVRKRILWRSEEGQLGHRGWFLREHRLLSQLENEGNDSLHHPCQCLDLVDETEEHLCGDNGMSDAGIGR</sequence>
<proteinExistence type="predicted"/>
<gene>
    <name evidence="1" type="ORF">B296_00024770</name>
</gene>